<feature type="domain" description="Ribosomal RNA methyltransferase FtsJ" evidence="2">
    <location>
        <begin position="237"/>
        <end position="331"/>
    </location>
</feature>
<dbReference type="Proteomes" id="UP001633002">
    <property type="component" value="Unassembled WGS sequence"/>
</dbReference>
<sequence length="405" mass="45263">MHVVIQTGSQSQALRLQLYASSTHLQVFPHSRGFCTTAEELGTLESGHKGPCLVLLSDCKVSPQDFTHHILSTFLRGYVVRVYWLEYATSCRNEFISHLNYLIQKYSESCFRTPPVVCNGSLSGLQEDCKDDHTPTDGESTRRSITGRFGSSNVRTSEPAGREVEMENGKLKVRLQTYPRNLAESLADELKGVDCQLHGFSHSLYAVEVDGTYRYGFSSASQMYLAACDREDLAKDYLARAALKLEEVTQVCGFALTKDMIAMDLGASPGAWTQFLSRHIRRVVAVDPAEFSEQALQPNVTHIRKLAQDATEELVALSEGKGYDMLVCDVNRHPVEAANLVAPLLPHLKAGALLVLTLKFHGRGRDKERKVDEIKGMFHKELTRMECVWLLANSIYERTFVGIKL</sequence>
<accession>A0ABD3GPT9</accession>
<dbReference type="PANTHER" id="PTHR37524:SF2">
    <property type="entry name" value="RIBOSOMAL RNA METHYLTRANSFERASE FTSJ DOMAIN-CONTAINING PROTEIN"/>
    <property type="match status" value="1"/>
</dbReference>
<dbReference type="AlphaFoldDB" id="A0ABD3GPT9"/>
<evidence type="ECO:0000259" key="2">
    <source>
        <dbReference type="Pfam" id="PF01728"/>
    </source>
</evidence>
<evidence type="ECO:0000313" key="4">
    <source>
        <dbReference type="Proteomes" id="UP001633002"/>
    </source>
</evidence>
<feature type="region of interest" description="Disordered" evidence="1">
    <location>
        <begin position="129"/>
        <end position="165"/>
    </location>
</feature>
<reference evidence="3 4" key="1">
    <citation type="submission" date="2024-09" db="EMBL/GenBank/DDBJ databases">
        <title>Chromosome-scale assembly of Riccia sorocarpa.</title>
        <authorList>
            <person name="Paukszto L."/>
        </authorList>
    </citation>
    <scope>NUCLEOTIDE SEQUENCE [LARGE SCALE GENOMIC DNA]</scope>
    <source>
        <strain evidence="3">LP-2024</strain>
        <tissue evidence="3">Aerial parts of the thallus</tissue>
    </source>
</reference>
<proteinExistence type="predicted"/>
<protein>
    <recommendedName>
        <fullName evidence="2">Ribosomal RNA methyltransferase FtsJ domain-containing protein</fullName>
    </recommendedName>
</protein>
<dbReference type="PANTHER" id="PTHR37524">
    <property type="entry name" value="RIBOSOMAL RNA LARGE SUBUNIT METHYLTRANSFERASE M"/>
    <property type="match status" value="1"/>
</dbReference>
<dbReference type="InterPro" id="IPR029063">
    <property type="entry name" value="SAM-dependent_MTases_sf"/>
</dbReference>
<dbReference type="InterPro" id="IPR002877">
    <property type="entry name" value="RNA_MeTrfase_FtsJ_dom"/>
</dbReference>
<comment type="caution">
    <text evidence="3">The sequence shown here is derived from an EMBL/GenBank/DDBJ whole genome shotgun (WGS) entry which is preliminary data.</text>
</comment>
<evidence type="ECO:0000256" key="1">
    <source>
        <dbReference type="SAM" id="MobiDB-lite"/>
    </source>
</evidence>
<organism evidence="3 4">
    <name type="scientific">Riccia sorocarpa</name>
    <dbReference type="NCBI Taxonomy" id="122646"/>
    <lineage>
        <taxon>Eukaryota</taxon>
        <taxon>Viridiplantae</taxon>
        <taxon>Streptophyta</taxon>
        <taxon>Embryophyta</taxon>
        <taxon>Marchantiophyta</taxon>
        <taxon>Marchantiopsida</taxon>
        <taxon>Marchantiidae</taxon>
        <taxon>Marchantiales</taxon>
        <taxon>Ricciaceae</taxon>
        <taxon>Riccia</taxon>
    </lineage>
</organism>
<feature type="compositionally biased region" description="Basic and acidic residues" evidence="1">
    <location>
        <begin position="129"/>
        <end position="142"/>
    </location>
</feature>
<gene>
    <name evidence="3" type="ORF">R1sor_023934</name>
</gene>
<dbReference type="Pfam" id="PF01728">
    <property type="entry name" value="FtsJ"/>
    <property type="match status" value="1"/>
</dbReference>
<dbReference type="EMBL" id="JBJQOH010000007">
    <property type="protein sequence ID" value="KAL3680978.1"/>
    <property type="molecule type" value="Genomic_DNA"/>
</dbReference>
<name>A0ABD3GPT9_9MARC</name>
<dbReference type="SUPFAM" id="SSF53335">
    <property type="entry name" value="S-adenosyl-L-methionine-dependent methyltransferases"/>
    <property type="match status" value="1"/>
</dbReference>
<dbReference type="CDD" id="cd02440">
    <property type="entry name" value="AdoMet_MTases"/>
    <property type="match status" value="1"/>
</dbReference>
<keyword evidence="4" id="KW-1185">Reference proteome</keyword>
<dbReference type="Gene3D" id="3.40.50.150">
    <property type="entry name" value="Vaccinia Virus protein VP39"/>
    <property type="match status" value="1"/>
</dbReference>
<evidence type="ECO:0000313" key="3">
    <source>
        <dbReference type="EMBL" id="KAL3680978.1"/>
    </source>
</evidence>